<dbReference type="PANTHER" id="PTHR43384">
    <property type="entry name" value="SEPTUM SITE-DETERMINING PROTEIN MIND HOMOLOG, CHLOROPLASTIC-RELATED"/>
    <property type="match status" value="1"/>
</dbReference>
<accession>A0ABW8AIX4</accession>
<dbReference type="PANTHER" id="PTHR43384:SF11">
    <property type="entry name" value="SEPTUM SITE DETERMINING PROTEIN"/>
    <property type="match status" value="1"/>
</dbReference>
<dbReference type="SUPFAM" id="SSF52540">
    <property type="entry name" value="P-loop containing nucleoside triphosphate hydrolases"/>
    <property type="match status" value="1"/>
</dbReference>
<dbReference type="InterPro" id="IPR027417">
    <property type="entry name" value="P-loop_NTPase"/>
</dbReference>
<sequence length="260" mass="25814">MGTVVATVGGCGGAGASVLAAVLARAGARAGPVLLVDVDPHGGGLGALFAGRAATPRTVRAVDLSRVQGPLPTGALPAVLPEVDGVHLLDVNRSRLDRAAVPAVVAAARAEMRLVVVDLPRAPGGPAGGLAGGLAAAADAVLLVCPAREQAVRAARTVLAGLGAEVDEVHLVVRRPHDLPPALVAGELGVPLLAELPTERGLARAVARGEPPGLARRSSVRGTAEAILRRLPSAPGPMVGGPAEERDRVIGRLVAGPGRG</sequence>
<dbReference type="RefSeq" id="WP_398275751.1">
    <property type="nucleotide sequence ID" value="NZ_JBITLV010000001.1"/>
</dbReference>
<evidence type="ECO:0000313" key="2">
    <source>
        <dbReference type="Proteomes" id="UP001612915"/>
    </source>
</evidence>
<gene>
    <name evidence="1" type="ORF">ACIB24_04510</name>
</gene>
<protein>
    <submittedName>
        <fullName evidence="1">Uncharacterized protein</fullName>
    </submittedName>
</protein>
<organism evidence="1 2">
    <name type="scientific">Spongisporangium articulatum</name>
    <dbReference type="NCBI Taxonomy" id="3362603"/>
    <lineage>
        <taxon>Bacteria</taxon>
        <taxon>Bacillati</taxon>
        <taxon>Actinomycetota</taxon>
        <taxon>Actinomycetes</taxon>
        <taxon>Kineosporiales</taxon>
        <taxon>Kineosporiaceae</taxon>
        <taxon>Spongisporangium</taxon>
    </lineage>
</organism>
<reference evidence="1 2" key="1">
    <citation type="submission" date="2024-10" db="EMBL/GenBank/DDBJ databases">
        <title>The Natural Products Discovery Center: Release of the First 8490 Sequenced Strains for Exploring Actinobacteria Biosynthetic Diversity.</title>
        <authorList>
            <person name="Kalkreuter E."/>
            <person name="Kautsar S.A."/>
            <person name="Yang D."/>
            <person name="Bader C.D."/>
            <person name="Teijaro C.N."/>
            <person name="Fluegel L."/>
            <person name="Davis C.M."/>
            <person name="Simpson J.R."/>
            <person name="Lauterbach L."/>
            <person name="Steele A.D."/>
            <person name="Gui C."/>
            <person name="Meng S."/>
            <person name="Li G."/>
            <person name="Viehrig K."/>
            <person name="Ye F."/>
            <person name="Su P."/>
            <person name="Kiefer A.F."/>
            <person name="Nichols A."/>
            <person name="Cepeda A.J."/>
            <person name="Yan W."/>
            <person name="Fan B."/>
            <person name="Jiang Y."/>
            <person name="Adhikari A."/>
            <person name="Zheng C.-J."/>
            <person name="Schuster L."/>
            <person name="Cowan T.M."/>
            <person name="Smanski M.J."/>
            <person name="Chevrette M.G."/>
            <person name="De Carvalho L.P.S."/>
            <person name="Shen B."/>
        </authorList>
    </citation>
    <scope>NUCLEOTIDE SEQUENCE [LARGE SCALE GENOMIC DNA]</scope>
    <source>
        <strain evidence="1 2">NPDC049639</strain>
    </source>
</reference>
<name>A0ABW8AIX4_9ACTN</name>
<proteinExistence type="predicted"/>
<comment type="caution">
    <text evidence="1">The sequence shown here is derived from an EMBL/GenBank/DDBJ whole genome shotgun (WGS) entry which is preliminary data.</text>
</comment>
<dbReference type="Proteomes" id="UP001612915">
    <property type="component" value="Unassembled WGS sequence"/>
</dbReference>
<dbReference type="Gene3D" id="3.40.50.300">
    <property type="entry name" value="P-loop containing nucleotide triphosphate hydrolases"/>
    <property type="match status" value="1"/>
</dbReference>
<evidence type="ECO:0000313" key="1">
    <source>
        <dbReference type="EMBL" id="MFI7586316.1"/>
    </source>
</evidence>
<keyword evidence="2" id="KW-1185">Reference proteome</keyword>
<dbReference type="InterPro" id="IPR050625">
    <property type="entry name" value="ParA/MinD_ATPase"/>
</dbReference>
<dbReference type="EMBL" id="JBITLV010000001">
    <property type="protein sequence ID" value="MFI7586316.1"/>
    <property type="molecule type" value="Genomic_DNA"/>
</dbReference>